<dbReference type="AlphaFoldDB" id="M1VJU0"/>
<gene>
    <name evidence="1" type="primary">cps18M</name>
</gene>
<protein>
    <submittedName>
        <fullName evidence="1">Uncharacterized protein</fullName>
    </submittedName>
</protein>
<dbReference type="InterPro" id="IPR046733">
    <property type="entry name" value="DUF6625"/>
</dbReference>
<sequence length="329" mass="39473">MKTIRFICPYFGNLPKDILPFWIQSCKYNPSIEWYIFTDDESINLFELPPNITVIKMTLDDYLDLSKKLFDFPIKIENSYKLCDYKPLFGAVFDEWLDGIDFWGHCDISDTLYGDLRKFLTDEVLSNADKIMFLGHMTLYRNTVTVNNRYKIKTTSNITLEEIFSSSENFAFDELKSYSINKIYIEQGFPIKRLDDAYVDVSPLYFRFRSSKYDEKFNHLGYDNTKRIFLWESGKLFELYLIGKSVSRREIGYIHFQKRKLKNVDAEFDKNYYITPKGFMNSDNVLNVRKLIKDSNRRYIPYYPYFKQKIRSAKYRLRLFIQNWRSKKG</sequence>
<evidence type="ECO:0000313" key="1">
    <source>
        <dbReference type="EMBL" id="BAM94759.1"/>
    </source>
</evidence>
<reference evidence="1" key="1">
    <citation type="journal article" date="2013" name="Appl. Environ. Microbiol.">
        <title>Genetic analysis of capsular polysaccharide synthesis gene clusters from all serotypes of Streptococcus suis: potential mechanisms for generation of capsular variation.</title>
        <authorList>
            <person name="Okura M."/>
            <person name="Takamatsu D."/>
            <person name="Maruyama F."/>
            <person name="Nozawa T."/>
            <person name="Nakagawa I."/>
            <person name="Osaki M."/>
            <person name="Sekizaki T."/>
            <person name="Gottschalk M."/>
            <person name="Kumagai Y."/>
            <person name="Hamada S."/>
        </authorList>
    </citation>
    <scope>NUCLEOTIDE SEQUENCE</scope>
    <source>
        <strain evidence="1">NT77</strain>
    </source>
</reference>
<dbReference type="Pfam" id="PF20330">
    <property type="entry name" value="DUF6625"/>
    <property type="match status" value="1"/>
</dbReference>
<name>M1VJU0_STRSU</name>
<accession>M1VJU0</accession>
<proteinExistence type="predicted"/>
<dbReference type="RefSeq" id="WP_029174892.1">
    <property type="nucleotide sequence ID" value="NZ_JABTZP010000035.1"/>
</dbReference>
<dbReference type="EMBL" id="AB737825">
    <property type="protein sequence ID" value="BAM94759.1"/>
    <property type="molecule type" value="Genomic_DNA"/>
</dbReference>
<organism evidence="1">
    <name type="scientific">Streptococcus suis</name>
    <dbReference type="NCBI Taxonomy" id="1307"/>
    <lineage>
        <taxon>Bacteria</taxon>
        <taxon>Bacillati</taxon>
        <taxon>Bacillota</taxon>
        <taxon>Bacilli</taxon>
        <taxon>Lactobacillales</taxon>
        <taxon>Streptococcaceae</taxon>
        <taxon>Streptococcus</taxon>
    </lineage>
</organism>